<evidence type="ECO:0000256" key="2">
    <source>
        <dbReference type="SAM" id="MobiDB-lite"/>
    </source>
</evidence>
<organism evidence="3 4">
    <name type="scientific">Colletotrichum lupini</name>
    <dbReference type="NCBI Taxonomy" id="145971"/>
    <lineage>
        <taxon>Eukaryota</taxon>
        <taxon>Fungi</taxon>
        <taxon>Dikarya</taxon>
        <taxon>Ascomycota</taxon>
        <taxon>Pezizomycotina</taxon>
        <taxon>Sordariomycetes</taxon>
        <taxon>Hypocreomycetidae</taxon>
        <taxon>Glomerellales</taxon>
        <taxon>Glomerellaceae</taxon>
        <taxon>Colletotrichum</taxon>
        <taxon>Colletotrichum acutatum species complex</taxon>
    </lineage>
</organism>
<evidence type="ECO:0000313" key="3">
    <source>
        <dbReference type="EMBL" id="UQC83692.1"/>
    </source>
</evidence>
<proteinExistence type="inferred from homology"/>
<dbReference type="Pfam" id="PF04938">
    <property type="entry name" value="SIP1"/>
    <property type="match status" value="1"/>
</dbReference>
<reference evidence="3" key="1">
    <citation type="journal article" date="2021" name="Mol. Plant Microbe Interact.">
        <title>Complete Genome Sequence of the Plant-Pathogenic Fungus Colletotrichum lupini.</title>
        <authorList>
            <person name="Baroncelli R."/>
            <person name="Pensec F."/>
            <person name="Da Lio D."/>
            <person name="Boufleur T."/>
            <person name="Vicente I."/>
            <person name="Sarrocco S."/>
            <person name="Picot A."/>
            <person name="Baraldi E."/>
            <person name="Sukno S."/>
            <person name="Thon M."/>
            <person name="Le Floch G."/>
        </authorList>
    </citation>
    <scope>NUCLEOTIDE SEQUENCE</scope>
    <source>
        <strain evidence="3">IMI 504893</strain>
    </source>
</reference>
<keyword evidence="4" id="KW-1185">Reference proteome</keyword>
<sequence length="537" mass="58689">MASKRSYEASEGNEGAQQPASKRNKNNKARDHQNAHIDPTWGQKYVFSSATGSTTVPVDPELDFEDDGDAMAYLKSVRTQANGIPHLLVAPKVPIGPQLPKELQYDDGDVDDAYEAEEGDRDIYTTGEGDFRGYYADGAYTARPDNWGKPHATHDDDEAEEGEWPGNEGIDDAEDQYSDAGADSESAIREAYFAAILTRFKRLRRLLHATPPASAVAALHPGSPHDFRVGAFAPKSATYKTWSNRLRDADPLPAQLASMDKEGVLRVLRVLLGGGAFLRRGSDMRERTSRWLWALLARLPERGEMNHVEVGWVRDLGRRAVLMMQSLADMAALRDALEGEGMDLGVNDAVDESSDDEEALGEMEVEERDGEGSGETSGAETSDGKFGVLAEGLKHQENVAIPKDPVGDGEVEDGEIDDDQKSEPMDVSEDGEIDEGEVAEDEQPPAETLEEARARLLAQIDTAAAVEDAPSEAPSEEPIVEEAARDGEGDSEASDQLRARMNMRATLNMILTVAGEFYGQRDLLEFRDPFTALAEYK</sequence>
<dbReference type="GO" id="GO:0032797">
    <property type="term" value="C:SMN complex"/>
    <property type="evidence" value="ECO:0007669"/>
    <property type="project" value="TreeGrafter"/>
</dbReference>
<feature type="region of interest" description="Disordered" evidence="2">
    <location>
        <begin position="345"/>
        <end position="383"/>
    </location>
</feature>
<name>A0A9Q8WI63_9PEZI</name>
<dbReference type="PANTHER" id="PTHR12794">
    <property type="entry name" value="GEMIN2"/>
    <property type="match status" value="1"/>
</dbReference>
<feature type="region of interest" description="Disordered" evidence="2">
    <location>
        <begin position="1"/>
        <end position="43"/>
    </location>
</feature>
<dbReference type="RefSeq" id="XP_049145311.1">
    <property type="nucleotide sequence ID" value="XM_049288167.1"/>
</dbReference>
<dbReference type="InterPro" id="IPR035426">
    <property type="entry name" value="Gemin2/Brr1"/>
</dbReference>
<feature type="region of interest" description="Disordered" evidence="2">
    <location>
        <begin position="144"/>
        <end position="181"/>
    </location>
</feature>
<dbReference type="PANTHER" id="PTHR12794:SF0">
    <property type="entry name" value="GEM-ASSOCIATED PROTEIN 2"/>
    <property type="match status" value="1"/>
</dbReference>
<feature type="compositionally biased region" description="Acidic residues" evidence="2">
    <location>
        <begin position="155"/>
        <end position="177"/>
    </location>
</feature>
<dbReference type="GO" id="GO:0000387">
    <property type="term" value="P:spliceosomal snRNP assembly"/>
    <property type="evidence" value="ECO:0007669"/>
    <property type="project" value="InterPro"/>
</dbReference>
<evidence type="ECO:0000256" key="1">
    <source>
        <dbReference type="ARBA" id="ARBA00025758"/>
    </source>
</evidence>
<dbReference type="KEGG" id="clup:CLUP02_09188"/>
<protein>
    <submittedName>
        <fullName evidence="3">V-SNARE</fullName>
    </submittedName>
</protein>
<feature type="region of interest" description="Disordered" evidence="2">
    <location>
        <begin position="395"/>
        <end position="447"/>
    </location>
</feature>
<feature type="compositionally biased region" description="Acidic residues" evidence="2">
    <location>
        <begin position="425"/>
        <end position="444"/>
    </location>
</feature>
<accession>A0A9Q8WI63</accession>
<feature type="compositionally biased region" description="Acidic residues" evidence="2">
    <location>
        <begin position="407"/>
        <end position="418"/>
    </location>
</feature>
<gene>
    <name evidence="3" type="ORF">CLUP02_09188</name>
</gene>
<dbReference type="Proteomes" id="UP000830671">
    <property type="component" value="Chromosome 4"/>
</dbReference>
<feature type="region of interest" description="Disordered" evidence="2">
    <location>
        <begin position="465"/>
        <end position="498"/>
    </location>
</feature>
<dbReference type="AlphaFoldDB" id="A0A9Q8WI63"/>
<dbReference type="Gene3D" id="1.20.58.1070">
    <property type="match status" value="1"/>
</dbReference>
<dbReference type="GeneID" id="73343177"/>
<comment type="similarity">
    <text evidence="1">Belongs to the gemin-2 family.</text>
</comment>
<dbReference type="EMBL" id="CP019476">
    <property type="protein sequence ID" value="UQC83692.1"/>
    <property type="molecule type" value="Genomic_DNA"/>
</dbReference>
<feature type="compositionally biased region" description="Acidic residues" evidence="2">
    <location>
        <begin position="349"/>
        <end position="369"/>
    </location>
</feature>
<evidence type="ECO:0000313" key="4">
    <source>
        <dbReference type="Proteomes" id="UP000830671"/>
    </source>
</evidence>
<dbReference type="GO" id="GO:0005634">
    <property type="term" value="C:nucleus"/>
    <property type="evidence" value="ECO:0007669"/>
    <property type="project" value="TreeGrafter"/>
</dbReference>